<protein>
    <submittedName>
        <fullName evidence="4">Zonular occludens toxin Zot</fullName>
    </submittedName>
</protein>
<dbReference type="AlphaFoldDB" id="A0A318E510"/>
<evidence type="ECO:0000259" key="3">
    <source>
        <dbReference type="Pfam" id="PF05707"/>
    </source>
</evidence>
<evidence type="ECO:0000313" key="5">
    <source>
        <dbReference type="Proteomes" id="UP000248330"/>
    </source>
</evidence>
<comment type="caution">
    <text evidence="4">The sequence shown here is derived from an EMBL/GenBank/DDBJ whole genome shotgun (WGS) entry which is preliminary data.</text>
</comment>
<evidence type="ECO:0000256" key="1">
    <source>
        <dbReference type="SAM" id="MobiDB-lite"/>
    </source>
</evidence>
<dbReference type="Proteomes" id="UP000248330">
    <property type="component" value="Unassembled WGS sequence"/>
</dbReference>
<dbReference type="Pfam" id="PF05707">
    <property type="entry name" value="Zot"/>
    <property type="match status" value="1"/>
</dbReference>
<organism evidence="4 5">
    <name type="scientific">Sinimarinibacterium flocculans</name>
    <dbReference type="NCBI Taxonomy" id="985250"/>
    <lineage>
        <taxon>Bacteria</taxon>
        <taxon>Pseudomonadati</taxon>
        <taxon>Pseudomonadota</taxon>
        <taxon>Gammaproteobacteria</taxon>
        <taxon>Nevskiales</taxon>
        <taxon>Nevskiaceae</taxon>
        <taxon>Sinimarinibacterium</taxon>
    </lineage>
</organism>
<dbReference type="EMBL" id="QICN01000021">
    <property type="protein sequence ID" value="PXV63055.1"/>
    <property type="molecule type" value="Genomic_DNA"/>
</dbReference>
<proteinExistence type="predicted"/>
<feature type="transmembrane region" description="Helical" evidence="2">
    <location>
        <begin position="188"/>
        <end position="209"/>
    </location>
</feature>
<sequence length="379" mass="41883">MLSLWTGKPGHGKTLNLLYELEQERKREIKEKGQARPIYYANIKSLTLEGWQPFEDPTKWDQLPAGAKLVVDEAQTFFPVRQKGDAPEFVTKLSTHRHLGVDIYFITQDPMLVDVWLRRLVGRHVHVVRPFGLGRSNLFEWQQVTDINDPGARKQALFRTRAFPKQFFSVYHSADMHTQVVRPPWTKIALMAGAAVALVAVVLFGIRLIGGFTDAASQSEQSAHVAAVAAAQATQAASQVSQAVEDLRRVFEERVPGLPWSAPFYEGMVEPRVMPYVSGCSVIHRDGRIPWCSCNDQQGNRIRMDQRTCMKIYEDGSFDWSGQRAADDARQISALESRKSGGGSSAVGSTDRQGGDARVQGAYGAGPAASSAMPLLPGS</sequence>
<keyword evidence="2" id="KW-0812">Transmembrane</keyword>
<feature type="domain" description="Zona occludens toxin N-terminal" evidence="3">
    <location>
        <begin position="48"/>
        <end position="175"/>
    </location>
</feature>
<accession>A0A318E510</accession>
<dbReference type="RefSeq" id="WP_245904033.1">
    <property type="nucleotide sequence ID" value="NZ_CAWNXA010000021.1"/>
</dbReference>
<evidence type="ECO:0000256" key="2">
    <source>
        <dbReference type="SAM" id="Phobius"/>
    </source>
</evidence>
<gene>
    <name evidence="4" type="ORF">C8D93_1214</name>
</gene>
<name>A0A318E510_9GAMM</name>
<dbReference type="InterPro" id="IPR008900">
    <property type="entry name" value="Zot_N"/>
</dbReference>
<dbReference type="Gene3D" id="3.40.50.300">
    <property type="entry name" value="P-loop containing nucleotide triphosphate hydrolases"/>
    <property type="match status" value="1"/>
</dbReference>
<keyword evidence="5" id="KW-1185">Reference proteome</keyword>
<feature type="region of interest" description="Disordered" evidence="1">
    <location>
        <begin position="336"/>
        <end position="379"/>
    </location>
</feature>
<feature type="compositionally biased region" description="Low complexity" evidence="1">
    <location>
        <begin position="361"/>
        <end position="379"/>
    </location>
</feature>
<keyword evidence="2" id="KW-1133">Transmembrane helix</keyword>
<keyword evidence="2" id="KW-0472">Membrane</keyword>
<dbReference type="InterPro" id="IPR027417">
    <property type="entry name" value="P-loop_NTPase"/>
</dbReference>
<evidence type="ECO:0000313" key="4">
    <source>
        <dbReference type="EMBL" id="PXV63055.1"/>
    </source>
</evidence>
<reference evidence="4 5" key="1">
    <citation type="submission" date="2018-04" db="EMBL/GenBank/DDBJ databases">
        <title>Genomic Encyclopedia of Type Strains, Phase IV (KMG-IV): sequencing the most valuable type-strain genomes for metagenomic binning, comparative biology and taxonomic classification.</title>
        <authorList>
            <person name="Goeker M."/>
        </authorList>
    </citation>
    <scope>NUCLEOTIDE SEQUENCE [LARGE SCALE GENOMIC DNA]</scope>
    <source>
        <strain evidence="4 5">DSM 104150</strain>
    </source>
</reference>